<proteinExistence type="predicted"/>
<comment type="caution">
    <text evidence="1">The sequence shown here is derived from an EMBL/GenBank/DDBJ whole genome shotgun (WGS) entry which is preliminary data.</text>
</comment>
<reference evidence="1" key="1">
    <citation type="submission" date="2020-04" db="EMBL/GenBank/DDBJ databases">
        <title>A chromosome-scale assembly and high-density genetic map of the yellow drum (Nibea albiflora) genome.</title>
        <authorList>
            <person name="Xu D."/>
            <person name="Zhang W."/>
            <person name="Chen R."/>
            <person name="Tan P."/>
            <person name="Wang L."/>
            <person name="Song H."/>
            <person name="Tian L."/>
            <person name="Zhu Q."/>
            <person name="Wang B."/>
        </authorList>
    </citation>
    <scope>NUCLEOTIDE SEQUENCE</scope>
    <source>
        <strain evidence="1">ZJHYS-2018</strain>
    </source>
</reference>
<evidence type="ECO:0000313" key="1">
    <source>
        <dbReference type="EMBL" id="KAG8013590.1"/>
    </source>
</evidence>
<organism evidence="1 2">
    <name type="scientific">Nibea albiflora</name>
    <name type="common">Yellow drum</name>
    <name type="synonym">Corvina albiflora</name>
    <dbReference type="NCBI Taxonomy" id="240163"/>
    <lineage>
        <taxon>Eukaryota</taxon>
        <taxon>Metazoa</taxon>
        <taxon>Chordata</taxon>
        <taxon>Craniata</taxon>
        <taxon>Vertebrata</taxon>
        <taxon>Euteleostomi</taxon>
        <taxon>Actinopterygii</taxon>
        <taxon>Neopterygii</taxon>
        <taxon>Teleostei</taxon>
        <taxon>Neoteleostei</taxon>
        <taxon>Acanthomorphata</taxon>
        <taxon>Eupercaria</taxon>
        <taxon>Sciaenidae</taxon>
        <taxon>Nibea</taxon>
    </lineage>
</organism>
<evidence type="ECO:0000313" key="2">
    <source>
        <dbReference type="Proteomes" id="UP000805704"/>
    </source>
</evidence>
<dbReference type="Proteomes" id="UP000805704">
    <property type="component" value="Chromosome 11"/>
</dbReference>
<name>A0ACB7FHS4_NIBAL</name>
<gene>
    <name evidence="1" type="ORF">GBF38_022041</name>
</gene>
<accession>A0ACB7FHS4</accession>
<feature type="non-terminal residue" evidence="1">
    <location>
        <position position="1772"/>
    </location>
</feature>
<keyword evidence="2" id="KW-1185">Reference proteome</keyword>
<sequence length="1772" mass="194562">MGNFSSKDGHSPTGVHGDTFHTPPASPQSDGPPYMPGVPQFIHPTSPQPSSAAPASSPPPVPGLASSGKKVQSATTPTTSSSPPDWRPNPPPVSSNSFTVATGVSLVHNKPGNTLVKGQAALGRNGGPPTSTPRTPQGKTVSVSPTKSPSSPCSVSPVVGSSSGQSWRERDSGLSQSLLPGHDAGDSQNEELEKLLEECRTTLEILKHLLTEVKSLKSTLQTERGEWLQFQADLQVAVSVADRLRAEAEEELNALRTAHTDVERELAAAQQRQKEADMQLVTLRGELKESRQRLATLSQVQSKADTQASCQEPEKPNGGQANISESKEGTQGDRERGVYRLGREEMESRSQNVASEEARTDCKGVTKRYLRNVTNEDRNGEELRSSEAQRTVITERARSLSRLPASSSDSSAMQNGTSQSNSASTVGPSNKNLGQLRGRRNLDWQDGRTNTDTGKREESLNKYNSALTELPPIKSQDGFNLLLRRHGGSKRNSLLRWCQSRTQGYKSIDITNFSSSWADGLAFCAVYHTYLPSHIPYSTLTPENKRENLSLAFKTGETVGIAQTLILGSMAQDSFFNLTVKGYKGENLLFTNTTTVSFSPRNVSTFIQTDRSRYQPGDTVKVRIVSIQLDNHPYKGRVDISAQDPTGKPVNRWKSTGNLGIVLQDFILSQTVPLGQWSIRATVHGISYETAFTVEHHERPPFEVLLKTPPQVLAGDGISGSVRALYSSGQPVLGTLTVSVSVAASPLVHTQTKEIYGSTQFFFSKDLFQAISTSAISSNGQLHIAASITDISTGRKVNKTAEVRLMKNTFVLAFHDFPPTLKPSLHFSSKLRISRYDRQPLSSVDLKQPAVIEVIQRTSMMNAESTTQTLPVPEDGNVHIKFKLQDQAKFQSSEETLTVYTNYSSPNGSYIQISPINTLPAQVGLPLQLDVESTFQPTKLHFVVRSRGQVVVAGTKMSSSFSLTPTVSWSPEACVTVYCIFPDGEVTSDTARIPINQHNYVSLKWSSDKAQPGEQVSLIATTLEPRSQVAIMVLGTHGDTVQTDLNLTVEQECNIGMLTNTRLFMKNQKQPSGPTNEEYSLMLKKYWSHMMETTESLLWLDTNLSNNTWTSEMITVPDGVISLRAVALVMSDNLGLGFTPVPQKLSVSKDFSLSLDVPSRLIRGEEIVLEVKIINHLESDIEVILLLAQSEAFEFVLADRGDVSVVNAQKITLGSHVSSSALFPIRPVALGMMEISVDAVSAEASDSLVWRVLVKPQGVEQFHSETLFLELAPVKYNHSRSISFSFPPDVVPGSQRAHVALVGDILALSISKLDSLVQMPVGCGEQNMIHFAPSVYVLQYLDKSNQDNKEIRSRALGYMMEGYQRQLSYQRDDGSFSAFGASTPGSIWLTAFVLRCFLQAQPYMQIDQSVQTRAITWLLKHQGSQGEFNEVGRLIHTEMQGGLDNGPVALTAYVLMALLEDESYAEMYGDGISRAQRYLEDKVSSGVASNYSLCLVAYALVLANSRVAGTALTELSRRADYRDGVMMWSSSAGQDSHAGKPRSAQIEMASYVLLANFIRGSLLESIELMKWLSRQRTHLGGFGTTQDTVVALQALAYYSAFSGAIAIDLRLNVSSLTSPLVSEFHINSTNYRTYHSQEMNIFYNLESKVFSQKRQHAMDEEAFLLDVKVTEDVDHNHMRLSICTRLKDSQVVPQTGMAILEVGMLSGYSLSPGATTPTDLIRKVEVEPEKVSLYLDSLTKSEVCFSIPFLRDYKVAHVQDAVVQVYDYYEPS</sequence>
<dbReference type="EMBL" id="CM024799">
    <property type="protein sequence ID" value="KAG8013590.1"/>
    <property type="molecule type" value="Genomic_DNA"/>
</dbReference>
<protein>
    <submittedName>
        <fullName evidence="1">Uncharacterized protein</fullName>
    </submittedName>
</protein>